<sequence>MACNFGFFGSGNIHCVQLSSVCRSIVVLIHDFELFATLADVIGSASPGSLIPSLHLRRQVCSASPGGFIFISESPSFGSCIKPDYEVIMPSKLSIPGHFPFFNLPSELRLQVYTQCTGLSLLRLSIASSQIKYELAAQIIKYTTAFSKLKILERDEIYSYTVTKDMNSVPNINHSPVYLEKHRKISRLGEFVVILYREERILWTRWTRVTEKPVKCEWESEEGLWEWDEQCGVFVAVNSLLVAVFFKRALRQGPRYR</sequence>
<name>A0A3N4HI01_ASCIM</name>
<proteinExistence type="predicted"/>
<accession>A0A3N4HI01</accession>
<gene>
    <name evidence="2" type="ORF">BJ508DRAFT_314818</name>
</gene>
<feature type="domain" description="F-box" evidence="1">
    <location>
        <begin position="98"/>
        <end position="149"/>
    </location>
</feature>
<dbReference type="Proteomes" id="UP000275078">
    <property type="component" value="Unassembled WGS sequence"/>
</dbReference>
<evidence type="ECO:0000259" key="1">
    <source>
        <dbReference type="PROSITE" id="PS50181"/>
    </source>
</evidence>
<organism evidence="2 3">
    <name type="scientific">Ascobolus immersus RN42</name>
    <dbReference type="NCBI Taxonomy" id="1160509"/>
    <lineage>
        <taxon>Eukaryota</taxon>
        <taxon>Fungi</taxon>
        <taxon>Dikarya</taxon>
        <taxon>Ascomycota</taxon>
        <taxon>Pezizomycotina</taxon>
        <taxon>Pezizomycetes</taxon>
        <taxon>Pezizales</taxon>
        <taxon>Ascobolaceae</taxon>
        <taxon>Ascobolus</taxon>
    </lineage>
</organism>
<dbReference type="EMBL" id="ML119865">
    <property type="protein sequence ID" value="RPA72358.1"/>
    <property type="molecule type" value="Genomic_DNA"/>
</dbReference>
<keyword evidence="3" id="KW-1185">Reference proteome</keyword>
<protein>
    <recommendedName>
        <fullName evidence="1">F-box domain-containing protein</fullName>
    </recommendedName>
</protein>
<dbReference type="PROSITE" id="PS50181">
    <property type="entry name" value="FBOX"/>
    <property type="match status" value="1"/>
</dbReference>
<evidence type="ECO:0000313" key="2">
    <source>
        <dbReference type="EMBL" id="RPA72358.1"/>
    </source>
</evidence>
<evidence type="ECO:0000313" key="3">
    <source>
        <dbReference type="Proteomes" id="UP000275078"/>
    </source>
</evidence>
<dbReference type="AlphaFoldDB" id="A0A3N4HI01"/>
<dbReference type="InterPro" id="IPR001810">
    <property type="entry name" value="F-box_dom"/>
</dbReference>
<reference evidence="2 3" key="1">
    <citation type="journal article" date="2018" name="Nat. Ecol. Evol.">
        <title>Pezizomycetes genomes reveal the molecular basis of ectomycorrhizal truffle lifestyle.</title>
        <authorList>
            <person name="Murat C."/>
            <person name="Payen T."/>
            <person name="Noel B."/>
            <person name="Kuo A."/>
            <person name="Morin E."/>
            <person name="Chen J."/>
            <person name="Kohler A."/>
            <person name="Krizsan K."/>
            <person name="Balestrini R."/>
            <person name="Da Silva C."/>
            <person name="Montanini B."/>
            <person name="Hainaut M."/>
            <person name="Levati E."/>
            <person name="Barry K.W."/>
            <person name="Belfiori B."/>
            <person name="Cichocki N."/>
            <person name="Clum A."/>
            <person name="Dockter R.B."/>
            <person name="Fauchery L."/>
            <person name="Guy J."/>
            <person name="Iotti M."/>
            <person name="Le Tacon F."/>
            <person name="Lindquist E.A."/>
            <person name="Lipzen A."/>
            <person name="Malagnac F."/>
            <person name="Mello A."/>
            <person name="Molinier V."/>
            <person name="Miyauchi S."/>
            <person name="Poulain J."/>
            <person name="Riccioni C."/>
            <person name="Rubini A."/>
            <person name="Sitrit Y."/>
            <person name="Splivallo R."/>
            <person name="Traeger S."/>
            <person name="Wang M."/>
            <person name="Zifcakova L."/>
            <person name="Wipf D."/>
            <person name="Zambonelli A."/>
            <person name="Paolocci F."/>
            <person name="Nowrousian M."/>
            <person name="Ottonello S."/>
            <person name="Baldrian P."/>
            <person name="Spatafora J.W."/>
            <person name="Henrissat B."/>
            <person name="Nagy L.G."/>
            <person name="Aury J.M."/>
            <person name="Wincker P."/>
            <person name="Grigoriev I.V."/>
            <person name="Bonfante P."/>
            <person name="Martin F.M."/>
        </authorList>
    </citation>
    <scope>NUCLEOTIDE SEQUENCE [LARGE SCALE GENOMIC DNA]</scope>
    <source>
        <strain evidence="2 3">RN42</strain>
    </source>
</reference>